<dbReference type="PANTHER" id="PTHR30606:SF10">
    <property type="entry name" value="PHOSPHATIDYLINOSITOL MANNOSIDE ACYLTRANSFERASE"/>
    <property type="match status" value="1"/>
</dbReference>
<dbReference type="CDD" id="cd07984">
    <property type="entry name" value="LPLAT_LABLAT-like"/>
    <property type="match status" value="1"/>
</dbReference>
<comment type="subcellular location">
    <subcellularLocation>
        <location evidence="1">Cell inner membrane</location>
    </subcellularLocation>
</comment>
<evidence type="ECO:0000256" key="6">
    <source>
        <dbReference type="ARBA" id="ARBA00023315"/>
    </source>
</evidence>
<reference evidence="7" key="1">
    <citation type="submission" date="2020-10" db="EMBL/GenBank/DDBJ databases">
        <authorList>
            <person name="Gilroy R."/>
        </authorList>
    </citation>
    <scope>NUCLEOTIDE SEQUENCE</scope>
    <source>
        <strain evidence="7">ChiHecec2B26-709</strain>
    </source>
</reference>
<keyword evidence="5" id="KW-0472">Membrane</keyword>
<name>A0A9D1GN63_9BACT</name>
<comment type="caution">
    <text evidence="7">The sequence shown here is derived from an EMBL/GenBank/DDBJ whole genome shotgun (WGS) entry which is preliminary data.</text>
</comment>
<dbReference type="Proteomes" id="UP000886881">
    <property type="component" value="Unassembled WGS sequence"/>
</dbReference>
<dbReference type="InterPro" id="IPR004960">
    <property type="entry name" value="LipA_acyltrans"/>
</dbReference>
<keyword evidence="3" id="KW-0997">Cell inner membrane</keyword>
<keyword evidence="6 7" id="KW-0012">Acyltransferase</keyword>
<dbReference type="AlphaFoldDB" id="A0A9D1GN63"/>
<keyword evidence="4" id="KW-0808">Transferase</keyword>
<evidence type="ECO:0000256" key="5">
    <source>
        <dbReference type="ARBA" id="ARBA00023136"/>
    </source>
</evidence>
<proteinExistence type="predicted"/>
<evidence type="ECO:0000256" key="2">
    <source>
        <dbReference type="ARBA" id="ARBA00022475"/>
    </source>
</evidence>
<evidence type="ECO:0000256" key="3">
    <source>
        <dbReference type="ARBA" id="ARBA00022519"/>
    </source>
</evidence>
<dbReference type="EMBL" id="DVLC01000041">
    <property type="protein sequence ID" value="HIT46625.1"/>
    <property type="molecule type" value="Genomic_DNA"/>
</dbReference>
<accession>A0A9D1GN63</accession>
<evidence type="ECO:0000256" key="4">
    <source>
        <dbReference type="ARBA" id="ARBA00022679"/>
    </source>
</evidence>
<reference evidence="7" key="2">
    <citation type="journal article" date="2021" name="PeerJ">
        <title>Extensive microbial diversity within the chicken gut microbiome revealed by metagenomics and culture.</title>
        <authorList>
            <person name="Gilroy R."/>
            <person name="Ravi A."/>
            <person name="Getino M."/>
            <person name="Pursley I."/>
            <person name="Horton D.L."/>
            <person name="Alikhan N.F."/>
            <person name="Baker D."/>
            <person name="Gharbi K."/>
            <person name="Hall N."/>
            <person name="Watson M."/>
            <person name="Adriaenssens E.M."/>
            <person name="Foster-Nyarko E."/>
            <person name="Jarju S."/>
            <person name="Secka A."/>
            <person name="Antonio M."/>
            <person name="Oren A."/>
            <person name="Chaudhuri R.R."/>
            <person name="La Ragione R."/>
            <person name="Hildebrand F."/>
            <person name="Pallen M.J."/>
        </authorList>
    </citation>
    <scope>NUCLEOTIDE SEQUENCE</scope>
    <source>
        <strain evidence="7">ChiHecec2B26-709</strain>
    </source>
</reference>
<dbReference type="GO" id="GO:0016746">
    <property type="term" value="F:acyltransferase activity"/>
    <property type="evidence" value="ECO:0007669"/>
    <property type="project" value="UniProtKB-KW"/>
</dbReference>
<organism evidence="7 8">
    <name type="scientific">Candidatus Cryptobacteroides merdipullorum</name>
    <dbReference type="NCBI Taxonomy" id="2840771"/>
    <lineage>
        <taxon>Bacteria</taxon>
        <taxon>Pseudomonadati</taxon>
        <taxon>Bacteroidota</taxon>
        <taxon>Bacteroidia</taxon>
        <taxon>Bacteroidales</taxon>
        <taxon>Candidatus Cryptobacteroides</taxon>
    </lineage>
</organism>
<dbReference type="GO" id="GO:0005886">
    <property type="term" value="C:plasma membrane"/>
    <property type="evidence" value="ECO:0007669"/>
    <property type="project" value="UniProtKB-SubCell"/>
</dbReference>
<evidence type="ECO:0000313" key="8">
    <source>
        <dbReference type="Proteomes" id="UP000886881"/>
    </source>
</evidence>
<protein>
    <submittedName>
        <fullName evidence="7">Lysophospholipid acyltransferase family protein</fullName>
    </submittedName>
</protein>
<dbReference type="PANTHER" id="PTHR30606">
    <property type="entry name" value="LIPID A BIOSYNTHESIS LAUROYL ACYLTRANSFERASE"/>
    <property type="match status" value="1"/>
</dbReference>
<keyword evidence="2" id="KW-1003">Cell membrane</keyword>
<sequence>MDNKGKIGSALLYGLTWPLARLPLKFHRACGRALGRFLGKTIRYRRDEVIINLSRCFPELDYWHVRAVCDRFYEHLGKVFTEAIWFGGCTDPGRLVDSRIVRISNPEAVNRFREDGRSVVVLTSHSGNWELYGGIESYPHPQKLAYPEQDVCVIYRRQASPAVDRFLGRNRIAPLEDKKHYDGRVESFEALRYILRHRDCAKMYIFINDQYPYTSKSKVRVRFMGQDTWAMDAAENLARHMGYPVVYLSTREEDDGNYTMNFIPVCDNAAEMPEGAILSRYFELLEQDLREQPWNYLWTHRRWK</sequence>
<evidence type="ECO:0000256" key="1">
    <source>
        <dbReference type="ARBA" id="ARBA00004533"/>
    </source>
</evidence>
<dbReference type="GO" id="GO:0009247">
    <property type="term" value="P:glycolipid biosynthetic process"/>
    <property type="evidence" value="ECO:0007669"/>
    <property type="project" value="UniProtKB-ARBA"/>
</dbReference>
<evidence type="ECO:0000313" key="7">
    <source>
        <dbReference type="EMBL" id="HIT46625.1"/>
    </source>
</evidence>
<dbReference type="Pfam" id="PF03279">
    <property type="entry name" value="Lip_A_acyltrans"/>
    <property type="match status" value="1"/>
</dbReference>
<gene>
    <name evidence="7" type="ORF">IAC35_02060</name>
</gene>